<dbReference type="InterPro" id="IPR011989">
    <property type="entry name" value="ARM-like"/>
</dbReference>
<dbReference type="Gene3D" id="1.25.10.10">
    <property type="entry name" value="Leucine-rich Repeat Variant"/>
    <property type="match status" value="1"/>
</dbReference>
<reference evidence="1 2" key="1">
    <citation type="journal article" date="2013" name="Curr. Biol.">
        <title>The Genome of the Foraminiferan Reticulomyxa filosa.</title>
        <authorList>
            <person name="Glockner G."/>
            <person name="Hulsmann N."/>
            <person name="Schleicher M."/>
            <person name="Noegel A.A."/>
            <person name="Eichinger L."/>
            <person name="Gallinger C."/>
            <person name="Pawlowski J."/>
            <person name="Sierra R."/>
            <person name="Euteneuer U."/>
            <person name="Pillet L."/>
            <person name="Moustafa A."/>
            <person name="Platzer M."/>
            <person name="Groth M."/>
            <person name="Szafranski K."/>
            <person name="Schliwa M."/>
        </authorList>
    </citation>
    <scope>NUCLEOTIDE SEQUENCE [LARGE SCALE GENOMIC DNA]</scope>
</reference>
<accession>X6NDS9</accession>
<evidence type="ECO:0000313" key="2">
    <source>
        <dbReference type="Proteomes" id="UP000023152"/>
    </source>
</evidence>
<keyword evidence="2" id="KW-1185">Reference proteome</keyword>
<gene>
    <name evidence="1" type="ORF">RFI_13004</name>
</gene>
<name>X6NDS9_RETFI</name>
<protein>
    <submittedName>
        <fullName evidence="1">Uncharacterized protein</fullName>
    </submittedName>
</protein>
<dbReference type="SUPFAM" id="SSF48371">
    <property type="entry name" value="ARM repeat"/>
    <property type="match status" value="1"/>
</dbReference>
<dbReference type="EMBL" id="ASPP01009404">
    <property type="protein sequence ID" value="ETO24156.1"/>
    <property type="molecule type" value="Genomic_DNA"/>
</dbReference>
<dbReference type="InterPro" id="IPR016024">
    <property type="entry name" value="ARM-type_fold"/>
</dbReference>
<dbReference type="Proteomes" id="UP000023152">
    <property type="component" value="Unassembled WGS sequence"/>
</dbReference>
<organism evidence="1 2">
    <name type="scientific">Reticulomyxa filosa</name>
    <dbReference type="NCBI Taxonomy" id="46433"/>
    <lineage>
        <taxon>Eukaryota</taxon>
        <taxon>Sar</taxon>
        <taxon>Rhizaria</taxon>
        <taxon>Retaria</taxon>
        <taxon>Foraminifera</taxon>
        <taxon>Monothalamids</taxon>
        <taxon>Reticulomyxidae</taxon>
        <taxon>Reticulomyxa</taxon>
    </lineage>
</organism>
<evidence type="ECO:0000313" key="1">
    <source>
        <dbReference type="EMBL" id="ETO24156.1"/>
    </source>
</evidence>
<dbReference type="AlphaFoldDB" id="X6NDS9"/>
<proteinExistence type="predicted"/>
<comment type="caution">
    <text evidence="1">The sequence shown here is derived from an EMBL/GenBank/DDBJ whole genome shotgun (WGS) entry which is preliminary data.</text>
</comment>
<sequence length="484" mass="56290">MSDFSLLEREVKKRWLHSKKLNDMQQQLEIVPFEIDQAEVYWKHRILIRECIQKSFEHTKDTFEQMEQIMAFMEFHSNDVSVQIEGLRWVIEIFEFSPNKSTQNGCTTLQTVLIENNNLGKASSPKIPQCSPSSLSSLVTILQQHMHQPSVVAIIKQNRQYIGGTKAMKLFKNCISYNFEQVKKQWNAHCFDELSKNMPLGGIEGEAYQRNEIENYHNVSIMNNLRIHCSVLSIIEYFVRAKGQLTPETIVGEANFYLSDSVYFDSEPEPSLQDNAISSDHAHLVLSKCYWLMVNLSLIEETKKYLIDNHLIEYIVNSLQIYSSALYKELQYRACFALINLCIRGHAKKQVLKYCAIPLIIQAMNRFSNCYYFQKCCTNVIRSLCATHGYYTGAQKPIKIEDDYIICETIQKYEGTKALKKIKENFPTQSSLLSLANTTLHFIHLASQKNLEFFIAKKDFYVNIDKEILKKKQKRKGKKKKKNK</sequence>